<protein>
    <submittedName>
        <fullName evidence="2">Uncharacterized protein</fullName>
    </submittedName>
</protein>
<evidence type="ECO:0000313" key="2">
    <source>
        <dbReference type="EMBL" id="QRC91717.1"/>
    </source>
</evidence>
<feature type="compositionally biased region" description="Basic and acidic residues" evidence="1">
    <location>
        <begin position="84"/>
        <end position="111"/>
    </location>
</feature>
<evidence type="ECO:0000256" key="1">
    <source>
        <dbReference type="SAM" id="MobiDB-lite"/>
    </source>
</evidence>
<name>A0A7U2ES78_PHANO</name>
<feature type="region of interest" description="Disordered" evidence="1">
    <location>
        <begin position="1"/>
        <end position="40"/>
    </location>
</feature>
<feature type="region of interest" description="Disordered" evidence="1">
    <location>
        <begin position="82"/>
        <end position="146"/>
    </location>
</feature>
<accession>A0A7U2ES78</accession>
<reference evidence="3" key="1">
    <citation type="journal article" date="2021" name="BMC Genomics">
        <title>Chromosome-level genome assembly and manually-curated proteome of model necrotroph Parastagonospora nodorum Sn15 reveals a genome-wide trove of candidate effector homologs, and redundancy of virulence-related functions within an accessory chromosome.</title>
        <authorList>
            <person name="Bertazzoni S."/>
            <person name="Jones D.A.B."/>
            <person name="Phan H.T."/>
            <person name="Tan K.-C."/>
            <person name="Hane J.K."/>
        </authorList>
    </citation>
    <scope>NUCLEOTIDE SEQUENCE [LARGE SCALE GENOMIC DNA]</scope>
    <source>
        <strain evidence="3">SN15 / ATCC MYA-4574 / FGSC 10173)</strain>
    </source>
</reference>
<feature type="compositionally biased region" description="Basic and acidic residues" evidence="1">
    <location>
        <begin position="131"/>
        <end position="140"/>
    </location>
</feature>
<organism evidence="2 3">
    <name type="scientific">Phaeosphaeria nodorum (strain SN15 / ATCC MYA-4574 / FGSC 10173)</name>
    <name type="common">Glume blotch fungus</name>
    <name type="synonym">Parastagonospora nodorum</name>
    <dbReference type="NCBI Taxonomy" id="321614"/>
    <lineage>
        <taxon>Eukaryota</taxon>
        <taxon>Fungi</taxon>
        <taxon>Dikarya</taxon>
        <taxon>Ascomycota</taxon>
        <taxon>Pezizomycotina</taxon>
        <taxon>Dothideomycetes</taxon>
        <taxon>Pleosporomycetidae</taxon>
        <taxon>Pleosporales</taxon>
        <taxon>Pleosporineae</taxon>
        <taxon>Phaeosphaeriaceae</taxon>
        <taxon>Parastagonospora</taxon>
    </lineage>
</organism>
<dbReference type="OrthoDB" id="3902208at2759"/>
<dbReference type="AlphaFoldDB" id="A0A7U2ES78"/>
<proteinExistence type="predicted"/>
<feature type="compositionally biased region" description="Basic and acidic residues" evidence="1">
    <location>
        <begin position="19"/>
        <end position="29"/>
    </location>
</feature>
<dbReference type="RefSeq" id="XP_001792550.1">
    <property type="nucleotide sequence ID" value="XM_001792498.1"/>
</dbReference>
<dbReference type="VEuPathDB" id="FungiDB:JI435_019280"/>
<dbReference type="OMA" id="QTGRWGF"/>
<keyword evidence="3" id="KW-1185">Reference proteome</keyword>
<evidence type="ECO:0000313" key="3">
    <source>
        <dbReference type="Proteomes" id="UP000663193"/>
    </source>
</evidence>
<dbReference type="KEGG" id="pno:SNOG_01928"/>
<dbReference type="Proteomes" id="UP000663193">
    <property type="component" value="Chromosome 2"/>
</dbReference>
<sequence>MANDKEEQQQQQQQQHIPTEPKQEPEKDQGTGGLLSMVGDPAGKVLNTALRPIGAPLEKGVTGPLGNALGGGTRGVLGPLLGSEEERMEVVGGKNKDSYAGEEKIGGKEQTGDNPLGLDQSGRWGFEDEGTGNKEGEKKGSGPLNL</sequence>
<gene>
    <name evidence="2" type="ORF">JI435_019280</name>
</gene>
<dbReference type="EMBL" id="CP069024">
    <property type="protein sequence ID" value="QRC91717.1"/>
    <property type="molecule type" value="Genomic_DNA"/>
</dbReference>